<dbReference type="GO" id="GO:0016740">
    <property type="term" value="F:transferase activity"/>
    <property type="evidence" value="ECO:0007669"/>
    <property type="project" value="UniProtKB-KW"/>
</dbReference>
<dbReference type="Pfam" id="PF00535">
    <property type="entry name" value="Glycos_transf_2"/>
    <property type="match status" value="1"/>
</dbReference>
<reference evidence="2 3" key="1">
    <citation type="submission" date="2020-08" db="EMBL/GenBank/DDBJ databases">
        <title>Sequencing the genomes of 1000 actinobacteria strains.</title>
        <authorList>
            <person name="Klenk H.-P."/>
        </authorList>
    </citation>
    <scope>NUCLEOTIDE SEQUENCE [LARGE SCALE GENOMIC DNA]</scope>
    <source>
        <strain evidence="2 3">DSM 44551</strain>
    </source>
</reference>
<proteinExistence type="predicted"/>
<comment type="caution">
    <text evidence="2">The sequence shown here is derived from an EMBL/GenBank/DDBJ whole genome shotgun (WGS) entry which is preliminary data.</text>
</comment>
<dbReference type="NCBIfam" id="TIGR03965">
    <property type="entry name" value="mycofact_glyco"/>
    <property type="match status" value="1"/>
</dbReference>
<dbReference type="Proteomes" id="UP000572635">
    <property type="component" value="Unassembled WGS sequence"/>
</dbReference>
<dbReference type="InterPro" id="IPR001173">
    <property type="entry name" value="Glyco_trans_2-like"/>
</dbReference>
<accession>A0A7W8VDF3</accession>
<feature type="domain" description="Glycosyltransferase 2-like" evidence="1">
    <location>
        <begin position="78"/>
        <end position="193"/>
    </location>
</feature>
<gene>
    <name evidence="2" type="ORF">HDA36_002530</name>
</gene>
<dbReference type="InterPro" id="IPR023981">
    <property type="entry name" value="MftF"/>
</dbReference>
<keyword evidence="3" id="KW-1185">Reference proteome</keyword>
<dbReference type="RefSeq" id="WP_221331535.1">
    <property type="nucleotide sequence ID" value="NZ_JACHDB010000001.1"/>
</dbReference>
<dbReference type="PANTHER" id="PTHR43646:SF6">
    <property type="entry name" value="PRE-MYCOFACTOCIN GLYCOSYLTRANSFERASE"/>
    <property type="match status" value="1"/>
</dbReference>
<dbReference type="SUPFAM" id="SSF53448">
    <property type="entry name" value="Nucleotide-diphospho-sugar transferases"/>
    <property type="match status" value="1"/>
</dbReference>
<keyword evidence="2" id="KW-0808">Transferase</keyword>
<dbReference type="EMBL" id="JACHDB010000001">
    <property type="protein sequence ID" value="MBB5432446.1"/>
    <property type="molecule type" value="Genomic_DNA"/>
</dbReference>
<protein>
    <submittedName>
        <fullName evidence="2">Mycofactocin system glycosyltransferase</fullName>
    </submittedName>
</protein>
<dbReference type="AlphaFoldDB" id="A0A7W8VDF3"/>
<evidence type="ECO:0000313" key="2">
    <source>
        <dbReference type="EMBL" id="MBB5432446.1"/>
    </source>
</evidence>
<evidence type="ECO:0000313" key="3">
    <source>
        <dbReference type="Proteomes" id="UP000572635"/>
    </source>
</evidence>
<evidence type="ECO:0000259" key="1">
    <source>
        <dbReference type="Pfam" id="PF00535"/>
    </source>
</evidence>
<name>A0A7W8VDF3_9ACTN</name>
<dbReference type="Gene3D" id="3.90.550.10">
    <property type="entry name" value="Spore Coat Polysaccharide Biosynthesis Protein SpsA, Chain A"/>
    <property type="match status" value="1"/>
</dbReference>
<dbReference type="PANTHER" id="PTHR43646">
    <property type="entry name" value="GLYCOSYLTRANSFERASE"/>
    <property type="match status" value="1"/>
</dbReference>
<sequence>MVLDGGVRTAQGGRMLIGGAPVRVVRLSAAGARAVGRWRAGAAPAGAAERALARRLVDGGLAHPLPPPAAPPSGEADIVVPVRDRTRALGPLLAAVRADLPDVGVLVVDDASADRAGTARVAAEHGARLVRRESCGGPAAARNTGLAACRSPFVAFLDSDCVPDPGWLRRLLGHFADPGVGAAAPRILPARDGSGGVLARFEAARSPLDMGPAPARVAPGGPVSYVPSAALVVRRAACPGGFDPDMPVGEDVDLVWRLADAGWAVRYEPAAAVRHAHRTRLGPLLRRRFDYGTSAGPLALRHGARVAPAVVSPWSGAAIALAAAGRPVGAAAVLAAAAALLVRRTGRAGPAVPAAEAARLVGLGTLGTARWLAASVARAWWPAALPAALASRRAAALLAAAALAPPLAEWADRRPPLDPLTWTALCLAADGAYAAGVWTGAAAARTPIPLLPVLSPARSAVH</sequence>
<organism evidence="2 3">
    <name type="scientific">Nocardiopsis composta</name>
    <dbReference type="NCBI Taxonomy" id="157465"/>
    <lineage>
        <taxon>Bacteria</taxon>
        <taxon>Bacillati</taxon>
        <taxon>Actinomycetota</taxon>
        <taxon>Actinomycetes</taxon>
        <taxon>Streptosporangiales</taxon>
        <taxon>Nocardiopsidaceae</taxon>
        <taxon>Nocardiopsis</taxon>
    </lineage>
</organism>
<dbReference type="InterPro" id="IPR029044">
    <property type="entry name" value="Nucleotide-diphossugar_trans"/>
</dbReference>